<accession>A0ABU7F7T6</accession>
<dbReference type="EMBL" id="JAHUTJ010078560">
    <property type="protein sequence ID" value="MED6295354.1"/>
    <property type="molecule type" value="Genomic_DNA"/>
</dbReference>
<comment type="caution">
    <text evidence="1">The sequence shown here is derived from an EMBL/GenBank/DDBJ whole genome shotgun (WGS) entry which is preliminary data.</text>
</comment>
<proteinExistence type="predicted"/>
<reference evidence="1 2" key="1">
    <citation type="submission" date="2021-06" db="EMBL/GenBank/DDBJ databases">
        <authorList>
            <person name="Palmer J.M."/>
        </authorList>
    </citation>
    <scope>NUCLEOTIDE SEQUENCE [LARGE SCALE GENOMIC DNA]</scope>
    <source>
        <strain evidence="1 2">CL_MEX2019</strain>
        <tissue evidence="1">Muscle</tissue>
    </source>
</reference>
<gene>
    <name evidence="1" type="ORF">CHARACLAT_030897</name>
</gene>
<protein>
    <submittedName>
        <fullName evidence="1">Uncharacterized protein</fullName>
    </submittedName>
</protein>
<organism evidence="1 2">
    <name type="scientific">Characodon lateralis</name>
    <dbReference type="NCBI Taxonomy" id="208331"/>
    <lineage>
        <taxon>Eukaryota</taxon>
        <taxon>Metazoa</taxon>
        <taxon>Chordata</taxon>
        <taxon>Craniata</taxon>
        <taxon>Vertebrata</taxon>
        <taxon>Euteleostomi</taxon>
        <taxon>Actinopterygii</taxon>
        <taxon>Neopterygii</taxon>
        <taxon>Teleostei</taxon>
        <taxon>Neoteleostei</taxon>
        <taxon>Acanthomorphata</taxon>
        <taxon>Ovalentaria</taxon>
        <taxon>Atherinomorphae</taxon>
        <taxon>Cyprinodontiformes</taxon>
        <taxon>Goodeidae</taxon>
        <taxon>Characodon</taxon>
    </lineage>
</organism>
<keyword evidence="2" id="KW-1185">Reference proteome</keyword>
<name>A0ABU7F7T6_9TELE</name>
<evidence type="ECO:0000313" key="1">
    <source>
        <dbReference type="EMBL" id="MED6295354.1"/>
    </source>
</evidence>
<sequence>MTLLPGLNPGLSEFWRTNKFGQIPRKKSCSIKSRMDAISPDQTRFSPKCLPVINVATSFSGHHLDSQWLNDSMRLNMSSLVRSGRGPEKITESDIVLANLHTKATLTLVTSD</sequence>
<evidence type="ECO:0000313" key="2">
    <source>
        <dbReference type="Proteomes" id="UP001352852"/>
    </source>
</evidence>
<dbReference type="Proteomes" id="UP001352852">
    <property type="component" value="Unassembled WGS sequence"/>
</dbReference>